<dbReference type="PANTHER" id="PTHR11088:SF89">
    <property type="entry name" value="TRNA DIMETHYLALLYLTRANSFERASE"/>
    <property type="match status" value="1"/>
</dbReference>
<dbReference type="NCBIfam" id="TIGR00174">
    <property type="entry name" value="miaA"/>
    <property type="match status" value="1"/>
</dbReference>
<evidence type="ECO:0000259" key="8">
    <source>
        <dbReference type="Pfam" id="PF12874"/>
    </source>
</evidence>
<dbReference type="Gene3D" id="3.40.50.300">
    <property type="entry name" value="P-loop containing nucleotide triphosphate hydrolases"/>
    <property type="match status" value="1"/>
</dbReference>
<keyword evidence="10" id="KW-1185">Reference proteome</keyword>
<dbReference type="GO" id="GO:0052381">
    <property type="term" value="F:tRNA dimethylallyltransferase activity"/>
    <property type="evidence" value="ECO:0007669"/>
    <property type="project" value="UniProtKB-UniRule"/>
</dbReference>
<reference evidence="9" key="1">
    <citation type="journal article" date="2020" name="Stud. Mycol.">
        <title>101 Dothideomycetes genomes: a test case for predicting lifestyles and emergence of pathogens.</title>
        <authorList>
            <person name="Haridas S."/>
            <person name="Albert R."/>
            <person name="Binder M."/>
            <person name="Bloem J."/>
            <person name="Labutti K."/>
            <person name="Salamov A."/>
            <person name="Andreopoulos B."/>
            <person name="Baker S."/>
            <person name="Barry K."/>
            <person name="Bills G."/>
            <person name="Bluhm B."/>
            <person name="Cannon C."/>
            <person name="Castanera R."/>
            <person name="Culley D."/>
            <person name="Daum C."/>
            <person name="Ezra D."/>
            <person name="Gonzalez J."/>
            <person name="Henrissat B."/>
            <person name="Kuo A."/>
            <person name="Liang C."/>
            <person name="Lipzen A."/>
            <person name="Lutzoni F."/>
            <person name="Magnuson J."/>
            <person name="Mondo S."/>
            <person name="Nolan M."/>
            <person name="Ohm R."/>
            <person name="Pangilinan J."/>
            <person name="Park H.-J."/>
            <person name="Ramirez L."/>
            <person name="Alfaro M."/>
            <person name="Sun H."/>
            <person name="Tritt A."/>
            <person name="Yoshinaga Y."/>
            <person name="Zwiers L.-H."/>
            <person name="Turgeon B."/>
            <person name="Goodwin S."/>
            <person name="Spatafora J."/>
            <person name="Crous P."/>
            <person name="Grigoriev I."/>
        </authorList>
    </citation>
    <scope>NUCLEOTIDE SEQUENCE</scope>
    <source>
        <strain evidence="9">CBS 133067</strain>
    </source>
</reference>
<evidence type="ECO:0000256" key="6">
    <source>
        <dbReference type="RuleBase" id="RU003783"/>
    </source>
</evidence>
<dbReference type="SUPFAM" id="SSF52540">
    <property type="entry name" value="P-loop containing nucleoside triphosphate hydrolases"/>
    <property type="match status" value="2"/>
</dbReference>
<dbReference type="SUPFAM" id="SSF57667">
    <property type="entry name" value="beta-beta-alpha zinc fingers"/>
    <property type="match status" value="1"/>
</dbReference>
<comment type="similarity">
    <text evidence="1 5 7">Belongs to the IPP transferase family.</text>
</comment>
<evidence type="ECO:0000313" key="9">
    <source>
        <dbReference type="EMBL" id="KAF2102680.1"/>
    </source>
</evidence>
<dbReference type="Pfam" id="PF12874">
    <property type="entry name" value="zf-met"/>
    <property type="match status" value="1"/>
</dbReference>
<dbReference type="HAMAP" id="MF_00185">
    <property type="entry name" value="IPP_trans"/>
    <property type="match status" value="1"/>
</dbReference>
<dbReference type="Gene3D" id="3.30.160.60">
    <property type="entry name" value="Classic Zinc Finger"/>
    <property type="match status" value="1"/>
</dbReference>
<comment type="catalytic activity">
    <reaction evidence="5 6">
        <text>adenosine(37) in tRNA + dimethylallyl diphosphate = N(6)-dimethylallyladenosine(37) in tRNA + diphosphate</text>
        <dbReference type="Rhea" id="RHEA:26482"/>
        <dbReference type="Rhea" id="RHEA-COMP:10162"/>
        <dbReference type="Rhea" id="RHEA-COMP:10375"/>
        <dbReference type="ChEBI" id="CHEBI:33019"/>
        <dbReference type="ChEBI" id="CHEBI:57623"/>
        <dbReference type="ChEBI" id="CHEBI:74411"/>
        <dbReference type="ChEBI" id="CHEBI:74415"/>
        <dbReference type="EC" id="2.5.1.75"/>
    </reaction>
</comment>
<dbReference type="EMBL" id="ML978122">
    <property type="protein sequence ID" value="KAF2102680.1"/>
    <property type="molecule type" value="Genomic_DNA"/>
</dbReference>
<accession>A0A9P4IJF2</accession>
<dbReference type="PANTHER" id="PTHR11088">
    <property type="entry name" value="TRNA DIMETHYLALLYLTRANSFERASE"/>
    <property type="match status" value="1"/>
</dbReference>
<dbReference type="OrthoDB" id="775260at2759"/>
<evidence type="ECO:0000313" key="10">
    <source>
        <dbReference type="Proteomes" id="UP000799772"/>
    </source>
</evidence>
<dbReference type="PIRSF" id="PIRSF039110">
    <property type="entry name" value="IPP_transferase"/>
    <property type="match status" value="1"/>
</dbReference>
<comment type="caution">
    <text evidence="9">The sequence shown here is derived from an EMBL/GenBank/DDBJ whole genome shotgun (WGS) entry which is preliminary data.</text>
</comment>
<dbReference type="GO" id="GO:0005524">
    <property type="term" value="F:ATP binding"/>
    <property type="evidence" value="ECO:0007669"/>
    <property type="project" value="UniProtKB-UniRule"/>
</dbReference>
<keyword evidence="5" id="KW-0963">Cytoplasm</keyword>
<dbReference type="GO" id="GO:0005739">
    <property type="term" value="C:mitochondrion"/>
    <property type="evidence" value="ECO:0007669"/>
    <property type="project" value="TreeGrafter"/>
</dbReference>
<keyword evidence="5 6" id="KW-0819">tRNA processing</keyword>
<dbReference type="InterPro" id="IPR030666">
    <property type="entry name" value="IPP_transferase_euk"/>
</dbReference>
<dbReference type="InterPro" id="IPR027417">
    <property type="entry name" value="P-loop_NTPase"/>
</dbReference>
<keyword evidence="2 5" id="KW-0808">Transferase</keyword>
<dbReference type="EC" id="2.5.1.75" evidence="5 6"/>
<organism evidence="9 10">
    <name type="scientific">Rhizodiscina lignyota</name>
    <dbReference type="NCBI Taxonomy" id="1504668"/>
    <lineage>
        <taxon>Eukaryota</taxon>
        <taxon>Fungi</taxon>
        <taxon>Dikarya</taxon>
        <taxon>Ascomycota</taxon>
        <taxon>Pezizomycotina</taxon>
        <taxon>Dothideomycetes</taxon>
        <taxon>Pleosporomycetidae</taxon>
        <taxon>Aulographales</taxon>
        <taxon>Rhizodiscinaceae</taxon>
        <taxon>Rhizodiscina</taxon>
    </lineage>
</organism>
<keyword evidence="4 5" id="KW-0067">ATP-binding</keyword>
<dbReference type="GO" id="GO:0006400">
    <property type="term" value="P:tRNA modification"/>
    <property type="evidence" value="ECO:0007669"/>
    <property type="project" value="TreeGrafter"/>
</dbReference>
<evidence type="ECO:0000256" key="3">
    <source>
        <dbReference type="ARBA" id="ARBA00022741"/>
    </source>
</evidence>
<evidence type="ECO:0000256" key="4">
    <source>
        <dbReference type="ARBA" id="ARBA00022840"/>
    </source>
</evidence>
<dbReference type="Pfam" id="PF01715">
    <property type="entry name" value="IPPT"/>
    <property type="match status" value="1"/>
</dbReference>
<dbReference type="InterPro" id="IPR039657">
    <property type="entry name" value="Dimethylallyltransferase"/>
</dbReference>
<dbReference type="InterPro" id="IPR036236">
    <property type="entry name" value="Znf_C2H2_sf"/>
</dbReference>
<dbReference type="Gene3D" id="1.10.20.140">
    <property type="match status" value="1"/>
</dbReference>
<dbReference type="Proteomes" id="UP000799772">
    <property type="component" value="Unassembled WGS sequence"/>
</dbReference>
<evidence type="ECO:0000256" key="2">
    <source>
        <dbReference type="ARBA" id="ARBA00022679"/>
    </source>
</evidence>
<keyword evidence="3 5" id="KW-0547">Nucleotide-binding</keyword>
<dbReference type="InterPro" id="IPR018022">
    <property type="entry name" value="IPT"/>
</dbReference>
<feature type="domain" description="C2H2-type" evidence="8">
    <location>
        <begin position="409"/>
        <end position="432"/>
    </location>
</feature>
<dbReference type="AlphaFoldDB" id="A0A9P4IJF2"/>
<gene>
    <name evidence="9" type="ORF">NA57DRAFT_33410</name>
</gene>
<protein>
    <recommendedName>
        <fullName evidence="5 6">tRNA dimethylallyltransferase</fullName>
        <ecNumber evidence="5 6">2.5.1.75</ecNumber>
    </recommendedName>
</protein>
<name>A0A9P4IJF2_9PEZI</name>
<evidence type="ECO:0000256" key="5">
    <source>
        <dbReference type="PIRNR" id="PIRNR039110"/>
    </source>
</evidence>
<proteinExistence type="inferred from homology"/>
<evidence type="ECO:0000256" key="7">
    <source>
        <dbReference type="RuleBase" id="RU003785"/>
    </source>
</evidence>
<sequence length="454" mass="51387">MSARKPLQPLVAIVGATGTGKSQLAVELALRFNGEIINGDAMQLYEGLPVITNKVTTEECKGVPHHLLGCIGLEEPTWTVGRFVNKALGIIDEIRSRGRLPILVGGTHYYTQSLLFRESLADDDDKDADFLNSEERDQKWPIMQESTEVILEKLKEVDPVMADRWHPKDRRKIQRSLEIWLKTGKTASQTYEEQQQIRNGQAPGEGDESTTNIDGLRCPTLLLWVHCDPDTLRTRLDARVDVMVRNGLLDEVKSLHTFLQQQNNNGQQVDRSRGIWVSIGYKEFEEYQSAVESGSKSDKRLEELKEAAIERTKAATRQYAKRQVRWIRIKLIHALRSQGAGDSMFVLDGSDLGSWHQDVEVQALELAQVFLAGEAMLDPATLSDVSALLLEPKREYDMSQRRDLWERRVCEPCNTVLVTESDWNQHIKSKGHKFALRSAQQRNFINSANNQGTG</sequence>
<comment type="function">
    <text evidence="5">Catalyzes the transfer of a dimethylallyl group onto the adenine at position 37.</text>
</comment>
<dbReference type="InterPro" id="IPR013087">
    <property type="entry name" value="Znf_C2H2_type"/>
</dbReference>
<evidence type="ECO:0000256" key="1">
    <source>
        <dbReference type="ARBA" id="ARBA00005842"/>
    </source>
</evidence>